<dbReference type="AlphaFoldDB" id="A0A418WE73"/>
<dbReference type="RefSeq" id="WP_119778938.1">
    <property type="nucleotide sequence ID" value="NZ_QYUK01000011.1"/>
</dbReference>
<dbReference type="InterPro" id="IPR025743">
    <property type="entry name" value="TssM1_N"/>
</dbReference>
<feature type="domain" description="Type VI secretion system IcmF C-terminal" evidence="2">
    <location>
        <begin position="1088"/>
        <end position="1197"/>
    </location>
</feature>
<dbReference type="Pfam" id="PF14331">
    <property type="entry name" value="IcmF-related_N"/>
    <property type="match status" value="1"/>
</dbReference>
<evidence type="ECO:0000259" key="3">
    <source>
        <dbReference type="Pfam" id="PF06761"/>
    </source>
</evidence>
<dbReference type="InterPro" id="IPR053156">
    <property type="entry name" value="T6SS_TssM-like"/>
</dbReference>
<keyword evidence="7" id="KW-1185">Reference proteome</keyword>
<reference evidence="6 7" key="1">
    <citation type="submission" date="2018-09" db="EMBL/GenBank/DDBJ databases">
        <authorList>
            <person name="Zhu H."/>
        </authorList>
    </citation>
    <scope>NUCLEOTIDE SEQUENCE [LARGE SCALE GENOMIC DNA]</scope>
    <source>
        <strain evidence="6 7">K1W22B-8</strain>
    </source>
</reference>
<evidence type="ECO:0000313" key="7">
    <source>
        <dbReference type="Proteomes" id="UP000284605"/>
    </source>
</evidence>
<evidence type="ECO:0000313" key="6">
    <source>
        <dbReference type="EMBL" id="RJF88302.1"/>
    </source>
</evidence>
<gene>
    <name evidence="6" type="primary">tssM</name>
    <name evidence="6" type="ORF">D3874_15845</name>
</gene>
<dbReference type="Pfam" id="PF06744">
    <property type="entry name" value="IcmF_C"/>
    <property type="match status" value="1"/>
</dbReference>
<evidence type="ECO:0000259" key="2">
    <source>
        <dbReference type="Pfam" id="PF06744"/>
    </source>
</evidence>
<comment type="caution">
    <text evidence="6">The sequence shown here is derived from an EMBL/GenBank/DDBJ whole genome shotgun (WGS) entry which is preliminary data.</text>
</comment>
<dbReference type="SUPFAM" id="SSF52540">
    <property type="entry name" value="P-loop containing nucleoside triphosphate hydrolases"/>
    <property type="match status" value="1"/>
</dbReference>
<keyword evidence="1" id="KW-0472">Membrane</keyword>
<accession>A0A418WE73</accession>
<dbReference type="PANTHER" id="PTHR36153:SF1">
    <property type="entry name" value="TYPE VI SECRETION SYSTEM COMPONENT TSSM1"/>
    <property type="match status" value="1"/>
</dbReference>
<feature type="transmembrane region" description="Helical" evidence="1">
    <location>
        <begin position="464"/>
        <end position="485"/>
    </location>
</feature>
<dbReference type="Pfam" id="PF06761">
    <property type="entry name" value="IcmF-related"/>
    <property type="match status" value="1"/>
</dbReference>
<protein>
    <submittedName>
        <fullName evidence="6">Type VI secretion system membrane subunit TssM</fullName>
    </submittedName>
</protein>
<dbReference type="PANTHER" id="PTHR36153">
    <property type="entry name" value="INNER MEMBRANE PROTEIN-RELATED"/>
    <property type="match status" value="1"/>
</dbReference>
<feature type="transmembrane region" description="Helical" evidence="1">
    <location>
        <begin position="43"/>
        <end position="62"/>
    </location>
</feature>
<name>A0A418WE73_9PROT</name>
<dbReference type="InterPro" id="IPR010623">
    <property type="entry name" value="IcmF_C"/>
</dbReference>
<evidence type="ECO:0000256" key="1">
    <source>
        <dbReference type="SAM" id="Phobius"/>
    </source>
</evidence>
<feature type="domain" description="Type VI secretion system component TssM1 helical" evidence="5">
    <location>
        <begin position="980"/>
        <end position="1076"/>
    </location>
</feature>
<dbReference type="Pfam" id="PF21070">
    <property type="entry name" value="IcmF_helical"/>
    <property type="match status" value="1"/>
</dbReference>
<dbReference type="InterPro" id="IPR027417">
    <property type="entry name" value="P-loop_NTPase"/>
</dbReference>
<keyword evidence="1" id="KW-1133">Transmembrane helix</keyword>
<keyword evidence="1" id="KW-0812">Transmembrane</keyword>
<evidence type="ECO:0000259" key="4">
    <source>
        <dbReference type="Pfam" id="PF14331"/>
    </source>
</evidence>
<dbReference type="OrthoDB" id="9758229at2"/>
<feature type="transmembrane region" description="Helical" evidence="1">
    <location>
        <begin position="12"/>
        <end position="31"/>
    </location>
</feature>
<dbReference type="InterPro" id="IPR017731">
    <property type="entry name" value="TssM1-like"/>
</dbReference>
<feature type="domain" description="IcmF-related" evidence="3">
    <location>
        <begin position="526"/>
        <end position="831"/>
    </location>
</feature>
<organism evidence="6 7">
    <name type="scientific">Oleomonas cavernae</name>
    <dbReference type="NCBI Taxonomy" id="2320859"/>
    <lineage>
        <taxon>Bacteria</taxon>
        <taxon>Pseudomonadati</taxon>
        <taxon>Pseudomonadota</taxon>
        <taxon>Alphaproteobacteria</taxon>
        <taxon>Acetobacterales</taxon>
        <taxon>Acetobacteraceae</taxon>
        <taxon>Oleomonas</taxon>
    </lineage>
</organism>
<dbReference type="EMBL" id="QYUK01000011">
    <property type="protein sequence ID" value="RJF88302.1"/>
    <property type="molecule type" value="Genomic_DNA"/>
</dbReference>
<dbReference type="NCBIfam" id="TIGR03348">
    <property type="entry name" value="VI_IcmF"/>
    <property type="match status" value="1"/>
</dbReference>
<dbReference type="InterPro" id="IPR048677">
    <property type="entry name" value="TssM1_hel"/>
</dbReference>
<proteinExistence type="predicted"/>
<feature type="domain" description="Type VI secretion system component TssM1 N-terminal" evidence="4">
    <location>
        <begin position="212"/>
        <end position="467"/>
    </location>
</feature>
<dbReference type="Proteomes" id="UP000284605">
    <property type="component" value="Unassembled WGS sequence"/>
</dbReference>
<dbReference type="CDD" id="cd00882">
    <property type="entry name" value="Ras_like_GTPase"/>
    <property type="match status" value="1"/>
</dbReference>
<sequence>MLKRILTSTWLWTLFGIILLSIFAWVLGPYIDIGGVRPLGSEINILAMSFALTLIWGAYYGIQYRAFLIAEKKLEKGLTEEGGEAAAADGASAKGKGKTKGAASNAEVQMLKGRFEEALALLKKSAAAEGRGRHYLYELPWYAIIGPPGSGKTTALVNSGLRFPLADKLQDGRPGAVAGIGGTRACDWWFTDEAVLIDTAGRYTTQDSDSAADAKAWSGFLDLLKKNRPRQPINGVIVAIGILDLLSATHDERLAHAAAVRARIAELHDRLNTRMPVYVLFTKADLLAGFVEYFDELGKTEREQVLGFTLPLDTGKGEAAVTGFSGELDLLVARLNERMVDRLQAERDIERRTLAYGFPSQLASMKDTCREFLESIFLPTRFEERPLLRGVYFTSGTQSGTPFDRLAAAMAAQFGVDRQRLPAFTGPGRSYFLNRLMRVVMFNEAGLVGQDAKSERRRKWTARIVYGLTGLVTVTLLGAWALSYMNNRKLVAEYDAAIAAYNETSKSVDLTVVDEPTAEQNMSRLLDLLNRLRALSGLDVAGQATPITYGFGLYQGEALREQANEAYHRALEGAFRPRLLLILEKRLRESMNDPEALYAVLKAYRVLAGTGPSDPKLIHDTFDAYWKKTYAGAQYQDAVTRLVAHADSLMERPLGAVTENTDLTQQAGDVLTREPLAKRIYFRIKQASAVTQLPFWKLGDKGGRLLDDVYDTFAGNPPSKVTMPGFYTYDGFYKVFLTLVPKYVREATADSWVIGLPVETAQSPAALAKLEGEVVAQYEDEFIAKWDELLRGLRLKPLDGGSDAVVPILAKMSAPDSPMKLVTAAVAKETDLGLVPPAPAAAPAGGIPGAPPLPDASALPTEGVAGQAAGAVGGLLGTPTVGPADGPKPGERVSDHFRFLRDQVKAGPGGVAPVDEAIAGLKELFDQLNQLRAGGGSASGGAAAAQQVQILADRLGPPLSNWLSAAAAGGQAAQVSTTRAQINESWSATVVNRCTTALKNKYPFTPGASTDVPVSDFQALFAPNGLIDGFFKQNLAGYVDTAGSTWALKQGAAQNLGIAATTLAQFRSAARIRDAFSPAGQGLQFQYTVEPIALDPSVAEAKLEIDGVAMTYNGSAGRPTILTWPAAMGGGFAQLTLTPASLDPALPAIPETISAQGSWAAFRLFDKASMSGSGDNPTRTLRFTVGGRFVSYRITASGSLYPFKLPDIRSFKCPSSL</sequence>
<dbReference type="InterPro" id="IPR009612">
    <property type="entry name" value="IcmF-rel"/>
</dbReference>
<evidence type="ECO:0000259" key="5">
    <source>
        <dbReference type="Pfam" id="PF21070"/>
    </source>
</evidence>